<feature type="region of interest" description="Disordered" evidence="1">
    <location>
        <begin position="15"/>
        <end position="36"/>
    </location>
</feature>
<organism evidence="3 4">
    <name type="scientific">Qipengyuania citrea LAMA 915</name>
    <dbReference type="NCBI Taxonomy" id="1306953"/>
    <lineage>
        <taxon>Bacteria</taxon>
        <taxon>Pseudomonadati</taxon>
        <taxon>Pseudomonadota</taxon>
        <taxon>Alphaproteobacteria</taxon>
        <taxon>Sphingomonadales</taxon>
        <taxon>Erythrobacteraceae</taxon>
        <taxon>Qipengyuania</taxon>
    </lineage>
</organism>
<reference evidence="3" key="1">
    <citation type="submission" date="2015-02" db="EMBL/GenBank/DDBJ databases">
        <authorList>
            <person name="Chooi Y.-H."/>
        </authorList>
    </citation>
    <scope>NUCLEOTIDE SEQUENCE [LARGE SCALE GENOMIC DNA]</scope>
    <source>
        <strain evidence="3">LAMA 915</strain>
    </source>
</reference>
<comment type="caution">
    <text evidence="3">The sequence shown here is derived from an EMBL/GenBank/DDBJ whole genome shotgun (WGS) entry which is preliminary data.</text>
</comment>
<dbReference type="InterPro" id="IPR022016">
    <property type="entry name" value="DUF3597"/>
</dbReference>
<evidence type="ECO:0000259" key="2">
    <source>
        <dbReference type="Pfam" id="PF12200"/>
    </source>
</evidence>
<name>A0A0L1KFQ9_9SPHN</name>
<evidence type="ECO:0000313" key="3">
    <source>
        <dbReference type="EMBL" id="KNH02736.1"/>
    </source>
</evidence>
<proteinExistence type="predicted"/>
<dbReference type="SUPFAM" id="SSF158634">
    <property type="entry name" value="RPA2825-like"/>
    <property type="match status" value="1"/>
</dbReference>
<dbReference type="Pfam" id="PF12200">
    <property type="entry name" value="DUF3597"/>
    <property type="match status" value="1"/>
</dbReference>
<dbReference type="EMBL" id="JYNE01000021">
    <property type="protein sequence ID" value="KNH02736.1"/>
    <property type="molecule type" value="Genomic_DNA"/>
</dbReference>
<protein>
    <recommendedName>
        <fullName evidence="2">DUF3597 domain-containing protein</fullName>
    </recommendedName>
</protein>
<dbReference type="AlphaFoldDB" id="A0A0L1KFQ9"/>
<dbReference type="PATRIC" id="fig|1306953.7.peg.1172"/>
<evidence type="ECO:0000313" key="4">
    <source>
        <dbReference type="Proteomes" id="UP000037446"/>
    </source>
</evidence>
<accession>A0A0L1KFQ9</accession>
<dbReference type="STRING" id="1306953.J121_1143"/>
<sequence length="125" mass="13729">MSIFGRIKDAIFGSDAEAQETPQPKPTGNAWADAPVVEPKARPMVDIESNLDNMPGADRLNWRTSIVDLMKLIGVDSDYESRKALAGELGRVDYTGSAEDNVWLHRRVMNELGANGGQVPAEFRD</sequence>
<gene>
    <name evidence="3" type="ORF">J121_1143</name>
</gene>
<feature type="domain" description="DUF3597" evidence="2">
    <location>
        <begin position="3"/>
        <end position="120"/>
    </location>
</feature>
<dbReference type="Proteomes" id="UP000037446">
    <property type="component" value="Unassembled WGS sequence"/>
</dbReference>
<dbReference type="RefSeq" id="WP_050599839.1">
    <property type="nucleotide sequence ID" value="NZ_JYNE01000021.1"/>
</dbReference>
<evidence type="ECO:0000256" key="1">
    <source>
        <dbReference type="SAM" id="MobiDB-lite"/>
    </source>
</evidence>